<dbReference type="EMBL" id="CP092418">
    <property type="protein sequence ID" value="USD21705.1"/>
    <property type="molecule type" value="Genomic_DNA"/>
</dbReference>
<accession>A0ABY4VFT5</accession>
<evidence type="ECO:0000313" key="3">
    <source>
        <dbReference type="Proteomes" id="UP001055658"/>
    </source>
</evidence>
<reference evidence="2" key="1">
    <citation type="submission" date="2022-02" db="EMBL/GenBank/DDBJ databases">
        <title>Coral-associated bacteria.</title>
        <authorList>
            <person name="Tang K."/>
            <person name="Wang X."/>
        </authorList>
    </citation>
    <scope>NUCLEOTIDE SEQUENCE</scope>
    <source>
        <strain evidence="2">SCSIO 43006</strain>
    </source>
</reference>
<dbReference type="RefSeq" id="WP_252084109.1">
    <property type="nucleotide sequence ID" value="NZ_CP092418.1"/>
</dbReference>
<evidence type="ECO:0000256" key="1">
    <source>
        <dbReference type="SAM" id="MobiDB-lite"/>
    </source>
</evidence>
<keyword evidence="3" id="KW-1185">Reference proteome</keyword>
<gene>
    <name evidence="2" type="ORF">MJO52_00760</name>
</gene>
<evidence type="ECO:0000313" key="2">
    <source>
        <dbReference type="EMBL" id="USD21705.1"/>
    </source>
</evidence>
<proteinExistence type="predicted"/>
<organism evidence="2 3">
    <name type="scientific">Microbulbifer variabilis</name>
    <dbReference type="NCBI Taxonomy" id="266805"/>
    <lineage>
        <taxon>Bacteria</taxon>
        <taxon>Pseudomonadati</taxon>
        <taxon>Pseudomonadota</taxon>
        <taxon>Gammaproteobacteria</taxon>
        <taxon>Cellvibrionales</taxon>
        <taxon>Microbulbiferaceae</taxon>
        <taxon>Microbulbifer</taxon>
    </lineage>
</organism>
<sequence length="144" mass="16219">MTILEVKIKGSLHSPPLHHTLYTMTEFLHKFACFDCQVAFKRRAIEDASSRSAHQSDSNIIHKCPNCAHRMAFMGRNFAAPSKADSSAWEAAKRLWEAGFRFVGSGYHSDPALPKSKSGISEFIDNNPAHKQKVGKQRRWADYA</sequence>
<protein>
    <submittedName>
        <fullName evidence="2">Uncharacterized protein</fullName>
    </submittedName>
</protein>
<feature type="region of interest" description="Disordered" evidence="1">
    <location>
        <begin position="119"/>
        <end position="144"/>
    </location>
</feature>
<name>A0ABY4VFT5_9GAMM</name>
<dbReference type="Proteomes" id="UP001055658">
    <property type="component" value="Chromosome"/>
</dbReference>